<dbReference type="OrthoDB" id="5291209at2759"/>
<sequence>MISQFLLALGTLSATGVVASPLNTRSGDPSKLYHGLTSHAVIPFAHGSDFGDSGLHLRVTVNGKHARRNATVDTGSTAFLVGGLNYPNFNATVASLQKQGVKLSHEYLSSSGNVYSGYLKNVTVHFLDATPKNTTAFLEALLVTDMVKCNNYNSTIGGACPDSQINKTAPFCHNNCEQMYMGVGFGRSADGQSDFTPANNAFLQVDHIGGKHVNKTTFVPGYTITRNAITVGIAQANSADYKLVKLNHTDSGLPLDWQEVTGSVSITQPGSETARPAVLGQFLLDTGVTKSFLDLPPSSGITKSQSLLDGTTVSIVFGEIDSGKAARVATYSYTVGKEPNGPTSHTDKGDISFAHNRVLPDSQSLAFVNTGVHFYRTNDILFDAKNGYWGVRKHKVTYA</sequence>
<gene>
    <name evidence="2" type="ORF">K461DRAFT_282581</name>
</gene>
<evidence type="ECO:0000313" key="3">
    <source>
        <dbReference type="Proteomes" id="UP000799439"/>
    </source>
</evidence>
<comment type="caution">
    <text evidence="2">The sequence shown here is derived from an EMBL/GenBank/DDBJ whole genome shotgun (WGS) entry which is preliminary data.</text>
</comment>
<protein>
    <recommendedName>
        <fullName evidence="4">Peptidase A1 domain-containing protein</fullName>
    </recommendedName>
</protein>
<reference evidence="2" key="1">
    <citation type="journal article" date="2020" name="Stud. Mycol.">
        <title>101 Dothideomycetes genomes: a test case for predicting lifestyles and emergence of pathogens.</title>
        <authorList>
            <person name="Haridas S."/>
            <person name="Albert R."/>
            <person name="Binder M."/>
            <person name="Bloem J."/>
            <person name="Labutti K."/>
            <person name="Salamov A."/>
            <person name="Andreopoulos B."/>
            <person name="Baker S."/>
            <person name="Barry K."/>
            <person name="Bills G."/>
            <person name="Bluhm B."/>
            <person name="Cannon C."/>
            <person name="Castanera R."/>
            <person name="Culley D."/>
            <person name="Daum C."/>
            <person name="Ezra D."/>
            <person name="Gonzalez J."/>
            <person name="Henrissat B."/>
            <person name="Kuo A."/>
            <person name="Liang C."/>
            <person name="Lipzen A."/>
            <person name="Lutzoni F."/>
            <person name="Magnuson J."/>
            <person name="Mondo S."/>
            <person name="Nolan M."/>
            <person name="Ohm R."/>
            <person name="Pangilinan J."/>
            <person name="Park H.-J."/>
            <person name="Ramirez L."/>
            <person name="Alfaro M."/>
            <person name="Sun H."/>
            <person name="Tritt A."/>
            <person name="Yoshinaga Y."/>
            <person name="Zwiers L.-H."/>
            <person name="Turgeon B."/>
            <person name="Goodwin S."/>
            <person name="Spatafora J."/>
            <person name="Crous P."/>
            <person name="Grigoriev I."/>
        </authorList>
    </citation>
    <scope>NUCLEOTIDE SEQUENCE</scope>
    <source>
        <strain evidence="2">CBS 260.36</strain>
    </source>
</reference>
<evidence type="ECO:0000313" key="2">
    <source>
        <dbReference type="EMBL" id="KAF2149121.1"/>
    </source>
</evidence>
<dbReference type="EMBL" id="ML996092">
    <property type="protein sequence ID" value="KAF2149121.1"/>
    <property type="molecule type" value="Genomic_DNA"/>
</dbReference>
<keyword evidence="3" id="KW-1185">Reference proteome</keyword>
<proteinExistence type="predicted"/>
<name>A0A9P4IVB8_9PEZI</name>
<dbReference type="Proteomes" id="UP000799439">
    <property type="component" value="Unassembled WGS sequence"/>
</dbReference>
<keyword evidence="1" id="KW-0732">Signal</keyword>
<dbReference type="AlphaFoldDB" id="A0A9P4IVB8"/>
<accession>A0A9P4IVB8</accession>
<organism evidence="2 3">
    <name type="scientific">Myriangium duriaei CBS 260.36</name>
    <dbReference type="NCBI Taxonomy" id="1168546"/>
    <lineage>
        <taxon>Eukaryota</taxon>
        <taxon>Fungi</taxon>
        <taxon>Dikarya</taxon>
        <taxon>Ascomycota</taxon>
        <taxon>Pezizomycotina</taxon>
        <taxon>Dothideomycetes</taxon>
        <taxon>Dothideomycetidae</taxon>
        <taxon>Myriangiales</taxon>
        <taxon>Myriangiaceae</taxon>
        <taxon>Myriangium</taxon>
    </lineage>
</organism>
<evidence type="ECO:0000256" key="1">
    <source>
        <dbReference type="SAM" id="SignalP"/>
    </source>
</evidence>
<feature type="chain" id="PRO_5040198831" description="Peptidase A1 domain-containing protein" evidence="1">
    <location>
        <begin position="20"/>
        <end position="399"/>
    </location>
</feature>
<feature type="signal peptide" evidence="1">
    <location>
        <begin position="1"/>
        <end position="19"/>
    </location>
</feature>
<evidence type="ECO:0008006" key="4">
    <source>
        <dbReference type="Google" id="ProtNLM"/>
    </source>
</evidence>